<evidence type="ECO:0000313" key="1">
    <source>
        <dbReference type="EMBL" id="KAJ8006555.1"/>
    </source>
</evidence>
<dbReference type="Proteomes" id="UP001157502">
    <property type="component" value="Chromosome 9"/>
</dbReference>
<feature type="non-terminal residue" evidence="1">
    <location>
        <position position="1"/>
    </location>
</feature>
<gene>
    <name evidence="1" type="ORF">DPEC_G00108460</name>
</gene>
<accession>A0ACC2GSN4</accession>
<organism evidence="1 2">
    <name type="scientific">Dallia pectoralis</name>
    <name type="common">Alaska blackfish</name>
    <dbReference type="NCBI Taxonomy" id="75939"/>
    <lineage>
        <taxon>Eukaryota</taxon>
        <taxon>Metazoa</taxon>
        <taxon>Chordata</taxon>
        <taxon>Craniata</taxon>
        <taxon>Vertebrata</taxon>
        <taxon>Euteleostomi</taxon>
        <taxon>Actinopterygii</taxon>
        <taxon>Neopterygii</taxon>
        <taxon>Teleostei</taxon>
        <taxon>Protacanthopterygii</taxon>
        <taxon>Esociformes</taxon>
        <taxon>Umbridae</taxon>
        <taxon>Dallia</taxon>
    </lineage>
</organism>
<comment type="caution">
    <text evidence="1">The sequence shown here is derived from an EMBL/GenBank/DDBJ whole genome shotgun (WGS) entry which is preliminary data.</text>
</comment>
<keyword evidence="2" id="KW-1185">Reference proteome</keyword>
<reference evidence="1" key="1">
    <citation type="submission" date="2021-05" db="EMBL/GenBank/DDBJ databases">
        <authorList>
            <person name="Pan Q."/>
            <person name="Jouanno E."/>
            <person name="Zahm M."/>
            <person name="Klopp C."/>
            <person name="Cabau C."/>
            <person name="Louis A."/>
            <person name="Berthelot C."/>
            <person name="Parey E."/>
            <person name="Roest Crollius H."/>
            <person name="Montfort J."/>
            <person name="Robinson-Rechavi M."/>
            <person name="Bouchez O."/>
            <person name="Lampietro C."/>
            <person name="Lopez Roques C."/>
            <person name="Donnadieu C."/>
            <person name="Postlethwait J."/>
            <person name="Bobe J."/>
            <person name="Dillon D."/>
            <person name="Chandos A."/>
            <person name="von Hippel F."/>
            <person name="Guiguen Y."/>
        </authorList>
    </citation>
    <scope>NUCLEOTIDE SEQUENCE</scope>
    <source>
        <strain evidence="1">YG-Jan2019</strain>
    </source>
</reference>
<dbReference type="EMBL" id="CM055736">
    <property type="protein sequence ID" value="KAJ8006555.1"/>
    <property type="molecule type" value="Genomic_DNA"/>
</dbReference>
<sequence>SNKGCVNETAQPILPGNYTKPLCVAIPKNNTECYNSTDHEHLMCYKKGPRVSLHKYKLIGQNLSWYDAQYYCRQNYNDLVCFRNEREKEEVMKAGMNSTTRFWIGLLYDDWKCADGGNTVFRKWGEESVYIINESKPWEEAQQYCSENYETLLRIESEDDQRIVQQRLKGENVTGPVWIGLRQSRLFGFWVWTNSKPLRTEDWSYWDGGRQPKLPLSHQCAVMATEQGGFKWSDQDCLSNHYFICEE</sequence>
<evidence type="ECO:0000313" key="2">
    <source>
        <dbReference type="Proteomes" id="UP001157502"/>
    </source>
</evidence>
<name>A0ACC2GSN4_DALPE</name>
<proteinExistence type="predicted"/>
<protein>
    <submittedName>
        <fullName evidence="1">Uncharacterized protein</fullName>
    </submittedName>
</protein>